<dbReference type="FunFam" id="3.30.160.60:FF:000856">
    <property type="entry name" value="B-box zinc finger protein 21"/>
    <property type="match status" value="1"/>
</dbReference>
<keyword evidence="8" id="KW-0539">Nucleus</keyword>
<keyword evidence="12" id="KW-1185">Reference proteome</keyword>
<evidence type="ECO:0000313" key="12">
    <source>
        <dbReference type="Proteomes" id="UP001140949"/>
    </source>
</evidence>
<dbReference type="Gene3D" id="3.30.160.60">
    <property type="entry name" value="Classic Zinc Finger"/>
    <property type="match status" value="1"/>
</dbReference>
<feature type="domain" description="B box-type" evidence="10">
    <location>
        <begin position="53"/>
        <end position="100"/>
    </location>
</feature>
<dbReference type="InterPro" id="IPR049808">
    <property type="entry name" value="CONSTANS-like_Bbox1"/>
</dbReference>
<keyword evidence="4 9" id="KW-0863">Zinc-finger</keyword>
<evidence type="ECO:0000256" key="1">
    <source>
        <dbReference type="ARBA" id="ARBA00004123"/>
    </source>
</evidence>
<dbReference type="PANTHER" id="PTHR31832:SF52">
    <property type="entry name" value="B-BOX ZINC FINGER PROTEIN 21"/>
    <property type="match status" value="1"/>
</dbReference>
<evidence type="ECO:0000259" key="10">
    <source>
        <dbReference type="PROSITE" id="PS50119"/>
    </source>
</evidence>
<comment type="caution">
    <text evidence="11">The sequence shown here is derived from an EMBL/GenBank/DDBJ whole genome shotgun (WGS) entry which is preliminary data.</text>
</comment>
<feature type="domain" description="B box-type" evidence="10">
    <location>
        <begin position="1"/>
        <end position="47"/>
    </location>
</feature>
<dbReference type="InterPro" id="IPR000315">
    <property type="entry name" value="Znf_B-box"/>
</dbReference>
<dbReference type="GO" id="GO:0000976">
    <property type="term" value="F:transcription cis-regulatory region binding"/>
    <property type="evidence" value="ECO:0007669"/>
    <property type="project" value="UniProtKB-ARBA"/>
</dbReference>
<keyword evidence="2" id="KW-0479">Metal-binding</keyword>
<dbReference type="GO" id="GO:0008270">
    <property type="term" value="F:zinc ion binding"/>
    <property type="evidence" value="ECO:0007669"/>
    <property type="project" value="UniProtKB-KW"/>
</dbReference>
<dbReference type="PROSITE" id="PS50119">
    <property type="entry name" value="ZF_BBOX"/>
    <property type="match status" value="2"/>
</dbReference>
<keyword evidence="3" id="KW-0677">Repeat</keyword>
<dbReference type="Proteomes" id="UP001140949">
    <property type="component" value="Unassembled WGS sequence"/>
</dbReference>
<gene>
    <name evidence="11" type="ORF">M6B38_337190</name>
</gene>
<keyword evidence="5" id="KW-0862">Zinc</keyword>
<evidence type="ECO:0000256" key="2">
    <source>
        <dbReference type="ARBA" id="ARBA00022723"/>
    </source>
</evidence>
<dbReference type="SMART" id="SM00336">
    <property type="entry name" value="BBOX"/>
    <property type="match status" value="2"/>
</dbReference>
<name>A0AAX6GZ68_IRIPA</name>
<reference evidence="11" key="2">
    <citation type="submission" date="2023-04" db="EMBL/GenBank/DDBJ databases">
        <authorList>
            <person name="Bruccoleri R.E."/>
            <person name="Oakeley E.J."/>
            <person name="Faust A.-M."/>
            <person name="Dessus-Babus S."/>
            <person name="Altorfer M."/>
            <person name="Burckhardt D."/>
            <person name="Oertli M."/>
            <person name="Naumann U."/>
            <person name="Petersen F."/>
            <person name="Wong J."/>
        </authorList>
    </citation>
    <scope>NUCLEOTIDE SEQUENCE</scope>
    <source>
        <strain evidence="11">GSM-AAB239-AS_SAM_17_03QT</strain>
        <tissue evidence="11">Leaf</tissue>
    </source>
</reference>
<dbReference type="InterPro" id="IPR051979">
    <property type="entry name" value="B-box_zinc_finger"/>
</dbReference>
<evidence type="ECO:0000313" key="11">
    <source>
        <dbReference type="EMBL" id="KAJ6833986.1"/>
    </source>
</evidence>
<proteinExistence type="predicted"/>
<dbReference type="Pfam" id="PF00643">
    <property type="entry name" value="zf-B_box"/>
    <property type="match status" value="2"/>
</dbReference>
<evidence type="ECO:0000256" key="8">
    <source>
        <dbReference type="ARBA" id="ARBA00023242"/>
    </source>
</evidence>
<evidence type="ECO:0000256" key="5">
    <source>
        <dbReference type="ARBA" id="ARBA00022833"/>
    </source>
</evidence>
<dbReference type="PANTHER" id="PTHR31832">
    <property type="entry name" value="B-BOX ZINC FINGER PROTEIN 22"/>
    <property type="match status" value="1"/>
</dbReference>
<sequence>MKIQCDVCSSEEASVFCCADEAALCGSCDRRVHSANKLASRHRRLSLLHPSSHAPALCDICQERRGLLFCQDDRAILCRDCDLPIHSKNQLTAKHNRYLLPGAGISSSPTPPTEAGAALTETCSNVSDQIFDLQEVEAKLEEKVPCTTGNISSNNSSISEYLINTLPGWHVEDFLFDDDAATTSSSTATANSFDHQVDEVPCCSLRQAASSTSKPYPSGSSILPEYRNVSVACSWPRERATDRGGSSGAKTV</sequence>
<accession>A0AAX6GZ68</accession>
<comment type="subcellular location">
    <subcellularLocation>
        <location evidence="1">Nucleus</location>
    </subcellularLocation>
</comment>
<evidence type="ECO:0000256" key="9">
    <source>
        <dbReference type="PROSITE-ProRule" id="PRU00024"/>
    </source>
</evidence>
<keyword evidence="7" id="KW-0804">Transcription</keyword>
<organism evidence="11 12">
    <name type="scientific">Iris pallida</name>
    <name type="common">Sweet iris</name>
    <dbReference type="NCBI Taxonomy" id="29817"/>
    <lineage>
        <taxon>Eukaryota</taxon>
        <taxon>Viridiplantae</taxon>
        <taxon>Streptophyta</taxon>
        <taxon>Embryophyta</taxon>
        <taxon>Tracheophyta</taxon>
        <taxon>Spermatophyta</taxon>
        <taxon>Magnoliopsida</taxon>
        <taxon>Liliopsida</taxon>
        <taxon>Asparagales</taxon>
        <taxon>Iridaceae</taxon>
        <taxon>Iridoideae</taxon>
        <taxon>Irideae</taxon>
        <taxon>Iris</taxon>
    </lineage>
</organism>
<dbReference type="GO" id="GO:0006355">
    <property type="term" value="P:regulation of DNA-templated transcription"/>
    <property type="evidence" value="ECO:0007669"/>
    <property type="project" value="TreeGrafter"/>
</dbReference>
<dbReference type="AlphaFoldDB" id="A0AAX6GZ68"/>
<reference evidence="11" key="1">
    <citation type="journal article" date="2023" name="GigaByte">
        <title>Genome assembly of the bearded iris, Iris pallida Lam.</title>
        <authorList>
            <person name="Bruccoleri R.E."/>
            <person name="Oakeley E.J."/>
            <person name="Faust A.M.E."/>
            <person name="Altorfer M."/>
            <person name="Dessus-Babus S."/>
            <person name="Burckhardt D."/>
            <person name="Oertli M."/>
            <person name="Naumann U."/>
            <person name="Petersen F."/>
            <person name="Wong J."/>
        </authorList>
    </citation>
    <scope>NUCLEOTIDE SEQUENCE</scope>
    <source>
        <strain evidence="11">GSM-AAB239-AS_SAM_17_03QT</strain>
    </source>
</reference>
<evidence type="ECO:0000256" key="7">
    <source>
        <dbReference type="ARBA" id="ARBA00023163"/>
    </source>
</evidence>
<evidence type="ECO:0000256" key="6">
    <source>
        <dbReference type="ARBA" id="ARBA00023015"/>
    </source>
</evidence>
<dbReference type="GO" id="GO:0005634">
    <property type="term" value="C:nucleus"/>
    <property type="evidence" value="ECO:0007669"/>
    <property type="project" value="UniProtKB-SubCell"/>
</dbReference>
<dbReference type="CDD" id="cd19821">
    <property type="entry name" value="Bbox1_BBX-like"/>
    <property type="match status" value="2"/>
</dbReference>
<evidence type="ECO:0000256" key="4">
    <source>
        <dbReference type="ARBA" id="ARBA00022771"/>
    </source>
</evidence>
<dbReference type="EMBL" id="JANAVB010014796">
    <property type="protein sequence ID" value="KAJ6833986.1"/>
    <property type="molecule type" value="Genomic_DNA"/>
</dbReference>
<protein>
    <submittedName>
        <fullName evidence="11">B-box zinc finger protein 20</fullName>
    </submittedName>
</protein>
<keyword evidence="6" id="KW-0805">Transcription regulation</keyword>
<dbReference type="GO" id="GO:0009640">
    <property type="term" value="P:photomorphogenesis"/>
    <property type="evidence" value="ECO:0007669"/>
    <property type="project" value="TreeGrafter"/>
</dbReference>
<evidence type="ECO:0000256" key="3">
    <source>
        <dbReference type="ARBA" id="ARBA00022737"/>
    </source>
</evidence>